<dbReference type="PANTHER" id="PTHR30093">
    <property type="entry name" value="GENERAL SECRETION PATHWAY PROTEIN G"/>
    <property type="match status" value="1"/>
</dbReference>
<dbReference type="Gene3D" id="3.30.700.10">
    <property type="entry name" value="Glycoprotein, Type 4 Pilin"/>
    <property type="match status" value="1"/>
</dbReference>
<accession>A0A1H1QD94</accession>
<gene>
    <name evidence="12" type="ORF">SAMN05216198_1446</name>
</gene>
<dbReference type="Proteomes" id="UP000243426">
    <property type="component" value="Chromosome I"/>
</dbReference>
<name>A0A1H1QD94_9GAMM</name>
<evidence type="ECO:0000256" key="5">
    <source>
        <dbReference type="ARBA" id="ARBA00022481"/>
    </source>
</evidence>
<dbReference type="PANTHER" id="PTHR30093:SF44">
    <property type="entry name" value="TYPE II SECRETION SYSTEM CORE PROTEIN G"/>
    <property type="match status" value="1"/>
</dbReference>
<evidence type="ECO:0000313" key="12">
    <source>
        <dbReference type="EMBL" id="SDS21257.1"/>
    </source>
</evidence>
<keyword evidence="9 10" id="KW-0472">Membrane</keyword>
<evidence type="ECO:0000256" key="8">
    <source>
        <dbReference type="ARBA" id="ARBA00022989"/>
    </source>
</evidence>
<evidence type="ECO:0000256" key="9">
    <source>
        <dbReference type="ARBA" id="ARBA00023136"/>
    </source>
</evidence>
<keyword evidence="4" id="KW-1003">Cell membrane</keyword>
<dbReference type="InterPro" id="IPR000983">
    <property type="entry name" value="Bac_GSPG_pilin"/>
</dbReference>
<protein>
    <recommendedName>
        <fullName evidence="3">Type II secretion system core protein G</fullName>
    </recommendedName>
</protein>
<feature type="domain" description="Type II secretion system protein GspG C-terminal" evidence="11">
    <location>
        <begin position="32"/>
        <end position="137"/>
    </location>
</feature>
<dbReference type="NCBIfam" id="TIGR01710">
    <property type="entry name" value="typeII_sec_gspG"/>
    <property type="match status" value="1"/>
</dbReference>
<comment type="subcellular location">
    <subcellularLocation>
        <location evidence="1">Cell inner membrane</location>
        <topology evidence="1">Single-pass membrane protein</topology>
    </subcellularLocation>
</comment>
<keyword evidence="8 10" id="KW-1133">Transmembrane helix</keyword>
<evidence type="ECO:0000256" key="7">
    <source>
        <dbReference type="ARBA" id="ARBA00022692"/>
    </source>
</evidence>
<evidence type="ECO:0000256" key="6">
    <source>
        <dbReference type="ARBA" id="ARBA00022519"/>
    </source>
</evidence>
<dbReference type="GO" id="GO:0015627">
    <property type="term" value="C:type II protein secretion system complex"/>
    <property type="evidence" value="ECO:0007669"/>
    <property type="project" value="InterPro"/>
</dbReference>
<evidence type="ECO:0000256" key="1">
    <source>
        <dbReference type="ARBA" id="ARBA00004377"/>
    </source>
</evidence>
<keyword evidence="5" id="KW-0488">Methylation</keyword>
<dbReference type="AlphaFoldDB" id="A0A1H1QD94"/>
<evidence type="ECO:0000256" key="4">
    <source>
        <dbReference type="ARBA" id="ARBA00022475"/>
    </source>
</evidence>
<dbReference type="Pfam" id="PF07963">
    <property type="entry name" value="N_methyl"/>
    <property type="match status" value="1"/>
</dbReference>
<evidence type="ECO:0000313" key="13">
    <source>
        <dbReference type="Proteomes" id="UP000243426"/>
    </source>
</evidence>
<dbReference type="NCBIfam" id="TIGR02532">
    <property type="entry name" value="IV_pilin_GFxxxE"/>
    <property type="match status" value="1"/>
</dbReference>
<organism evidence="12 13">
    <name type="scientific">Halopseudomonas litoralis</name>
    <dbReference type="NCBI Taxonomy" id="797277"/>
    <lineage>
        <taxon>Bacteria</taxon>
        <taxon>Pseudomonadati</taxon>
        <taxon>Pseudomonadota</taxon>
        <taxon>Gammaproteobacteria</taxon>
        <taxon>Pseudomonadales</taxon>
        <taxon>Pseudomonadaceae</taxon>
        <taxon>Halopseudomonas</taxon>
    </lineage>
</organism>
<comment type="similarity">
    <text evidence="2">Belongs to the GSP G family.</text>
</comment>
<dbReference type="SUPFAM" id="SSF54523">
    <property type="entry name" value="Pili subunits"/>
    <property type="match status" value="1"/>
</dbReference>
<evidence type="ECO:0000256" key="2">
    <source>
        <dbReference type="ARBA" id="ARBA00009984"/>
    </source>
</evidence>
<dbReference type="InterPro" id="IPR013545">
    <property type="entry name" value="T2SS_protein-GspG_C"/>
</dbReference>
<dbReference type="InterPro" id="IPR045584">
    <property type="entry name" value="Pilin-like"/>
</dbReference>
<dbReference type="GO" id="GO:0015628">
    <property type="term" value="P:protein secretion by the type II secretion system"/>
    <property type="evidence" value="ECO:0007669"/>
    <property type="project" value="InterPro"/>
</dbReference>
<sequence>MKRNAVQSGFTLLELLVVIVIIGLLAGIVAPNLFRQLGSSEITTARAQMDALVKALDQYRLELGHYPSTHQGLDALVRPPAGESRWRGPYLRKEVPLDPWGTPYVFQSPGPDGQDFLLISLGKDRMPGGDGDNADIQW</sequence>
<dbReference type="PRINTS" id="PR00813">
    <property type="entry name" value="BCTERIALGSPG"/>
</dbReference>
<keyword evidence="7 10" id="KW-0812">Transmembrane</keyword>
<keyword evidence="6" id="KW-0997">Cell inner membrane</keyword>
<evidence type="ECO:0000256" key="10">
    <source>
        <dbReference type="SAM" id="Phobius"/>
    </source>
</evidence>
<dbReference type="EMBL" id="LT629748">
    <property type="protein sequence ID" value="SDS21257.1"/>
    <property type="molecule type" value="Genomic_DNA"/>
</dbReference>
<reference evidence="13" key="1">
    <citation type="submission" date="2016-10" db="EMBL/GenBank/DDBJ databases">
        <authorList>
            <person name="Varghese N."/>
            <person name="Submissions S."/>
        </authorList>
    </citation>
    <scope>NUCLEOTIDE SEQUENCE [LARGE SCALE GENOMIC DNA]</scope>
    <source>
        <strain evidence="13">2SM5</strain>
    </source>
</reference>
<dbReference type="RefSeq" id="WP_090272692.1">
    <property type="nucleotide sequence ID" value="NZ_LT629748.1"/>
</dbReference>
<dbReference type="InterPro" id="IPR010054">
    <property type="entry name" value="Type2_sec_GspG"/>
</dbReference>
<dbReference type="InterPro" id="IPR012902">
    <property type="entry name" value="N_methyl_site"/>
</dbReference>
<dbReference type="GO" id="GO:0005886">
    <property type="term" value="C:plasma membrane"/>
    <property type="evidence" value="ECO:0007669"/>
    <property type="project" value="UniProtKB-SubCell"/>
</dbReference>
<proteinExistence type="inferred from homology"/>
<dbReference type="PROSITE" id="PS00409">
    <property type="entry name" value="PROKAR_NTER_METHYL"/>
    <property type="match status" value="1"/>
</dbReference>
<evidence type="ECO:0000259" key="11">
    <source>
        <dbReference type="Pfam" id="PF08334"/>
    </source>
</evidence>
<dbReference type="STRING" id="797277.SAMN05216198_1446"/>
<feature type="transmembrane region" description="Helical" evidence="10">
    <location>
        <begin position="12"/>
        <end position="34"/>
    </location>
</feature>
<dbReference type="Pfam" id="PF08334">
    <property type="entry name" value="T2SSG"/>
    <property type="match status" value="1"/>
</dbReference>
<keyword evidence="13" id="KW-1185">Reference proteome</keyword>
<evidence type="ECO:0000256" key="3">
    <source>
        <dbReference type="ARBA" id="ARBA00020042"/>
    </source>
</evidence>
<dbReference type="OrthoDB" id="9795612at2"/>